<accession>A0A3E0WE35</accession>
<evidence type="ECO:0000313" key="2">
    <source>
        <dbReference type="EMBL" id="RFA29089.1"/>
    </source>
</evidence>
<dbReference type="EMBL" id="NBXE01000006">
    <property type="protein sequence ID" value="RFA29089.1"/>
    <property type="molecule type" value="Genomic_DNA"/>
</dbReference>
<dbReference type="CDD" id="cd00719">
    <property type="entry name" value="GIY-YIG_SF"/>
    <property type="match status" value="1"/>
</dbReference>
<name>A0A3E0WE35_9MICO</name>
<organism evidence="2 3">
    <name type="scientific">Subtercola boreus</name>
    <dbReference type="NCBI Taxonomy" id="120213"/>
    <lineage>
        <taxon>Bacteria</taxon>
        <taxon>Bacillati</taxon>
        <taxon>Actinomycetota</taxon>
        <taxon>Actinomycetes</taxon>
        <taxon>Micrococcales</taxon>
        <taxon>Microbacteriaceae</taxon>
        <taxon>Subtercola</taxon>
    </lineage>
</organism>
<comment type="caution">
    <text evidence="2">The sequence shown here is derived from an EMBL/GenBank/DDBJ whole genome shotgun (WGS) entry which is preliminary data.</text>
</comment>
<proteinExistence type="predicted"/>
<feature type="domain" description="GIY-YIG" evidence="1">
    <location>
        <begin position="32"/>
        <end position="112"/>
    </location>
</feature>
<sequence length="258" mass="28879">MLRDSTDDYASLIFDRYQVDDIESVAPLLRDRGPVIYILEFKNGDRYVGQAINVVRRFAQHRHGGTHHSPWEDIVAVQVVDVRANQLSDAERAIIDRERRTGHHIRNRVYNIDNDLPSALDAEIPVREQQHWATGHGSFDHVSFIQAADRSSSETPTRLAASRKSKATIFDGRTVADAVLDDLAVAIANVIPNALQLEGDYWTLSDFPSTSGGRYATLNVGYLELLYFPRYPLEMVLEDRVAVVEHAAVLSLPVGTMG</sequence>
<protein>
    <recommendedName>
        <fullName evidence="1">GIY-YIG domain-containing protein</fullName>
    </recommendedName>
</protein>
<dbReference type="InterPro" id="IPR000305">
    <property type="entry name" value="GIY-YIG_endonuc"/>
</dbReference>
<dbReference type="InterPro" id="IPR035901">
    <property type="entry name" value="GIY-YIG_endonuc_sf"/>
</dbReference>
<gene>
    <name evidence="2" type="ORF">B7R25_02175</name>
</gene>
<evidence type="ECO:0000259" key="1">
    <source>
        <dbReference type="PROSITE" id="PS50164"/>
    </source>
</evidence>
<reference evidence="2 3" key="1">
    <citation type="submission" date="2017-04" db="EMBL/GenBank/DDBJ databases">
        <title>Comparative genome analysis of Subtercola boreus.</title>
        <authorList>
            <person name="Cho Y.-J."/>
            <person name="Cho A."/>
            <person name="Kim O.-S."/>
            <person name="Lee J.-I."/>
        </authorList>
    </citation>
    <scope>NUCLEOTIDE SEQUENCE [LARGE SCALE GENOMIC DNA]</scope>
    <source>
        <strain evidence="2 3">P28004</strain>
    </source>
</reference>
<dbReference type="RefSeq" id="WP_116429905.1">
    <property type="nucleotide sequence ID" value="NZ_NBXC01000006.1"/>
</dbReference>
<dbReference type="AlphaFoldDB" id="A0A3E0WE35"/>
<evidence type="ECO:0000313" key="3">
    <source>
        <dbReference type="Proteomes" id="UP000257080"/>
    </source>
</evidence>
<dbReference type="PROSITE" id="PS50164">
    <property type="entry name" value="GIY_YIG"/>
    <property type="match status" value="1"/>
</dbReference>
<dbReference type="Proteomes" id="UP000257080">
    <property type="component" value="Unassembled WGS sequence"/>
</dbReference>
<dbReference type="SUPFAM" id="SSF82771">
    <property type="entry name" value="GIY-YIG endonuclease"/>
    <property type="match status" value="1"/>
</dbReference>
<dbReference type="Pfam" id="PF01541">
    <property type="entry name" value="GIY-YIG"/>
    <property type="match status" value="1"/>
</dbReference>
<dbReference type="Gene3D" id="3.40.1440.10">
    <property type="entry name" value="GIY-YIG endonuclease"/>
    <property type="match status" value="1"/>
</dbReference>